<feature type="binding site" evidence="5">
    <location>
        <position position="236"/>
    </location>
    <ligand>
        <name>substrate</name>
    </ligand>
</feature>
<comment type="function">
    <text evidence="5">Catalyzes the sequential NAD-dependent oxidations of L-histidinol to L-histidinaldehyde and then to L-histidine.</text>
</comment>
<feature type="binding site" evidence="5">
    <location>
        <position position="127"/>
    </location>
    <ligand>
        <name>NAD(+)</name>
        <dbReference type="ChEBI" id="CHEBI:57540"/>
    </ligand>
</feature>
<protein>
    <recommendedName>
        <fullName evidence="5">Histidinol dehydrogenase</fullName>
        <shortName evidence="5">HDH</shortName>
        <ecNumber evidence="5">1.1.1.23</ecNumber>
    </recommendedName>
</protein>
<dbReference type="PANTHER" id="PTHR21256:SF2">
    <property type="entry name" value="HISTIDINE BIOSYNTHESIS TRIFUNCTIONAL PROTEIN"/>
    <property type="match status" value="1"/>
</dbReference>
<feature type="coiled-coil region" evidence="8">
    <location>
        <begin position="63"/>
        <end position="98"/>
    </location>
</feature>
<dbReference type="EMBL" id="CAXIXY010000004">
    <property type="protein sequence ID" value="CAL2085710.1"/>
    <property type="molecule type" value="Genomic_DNA"/>
</dbReference>
<dbReference type="CDD" id="cd06572">
    <property type="entry name" value="Histidinol_dh"/>
    <property type="match status" value="1"/>
</dbReference>
<dbReference type="PANTHER" id="PTHR21256">
    <property type="entry name" value="HISTIDINOL DEHYDROGENASE HDH"/>
    <property type="match status" value="1"/>
</dbReference>
<name>A0ABM9P0A7_9FLAO</name>
<feature type="binding site" evidence="5">
    <location>
        <position position="189"/>
    </location>
    <ligand>
        <name>NAD(+)</name>
        <dbReference type="ChEBI" id="CHEBI:57540"/>
    </ligand>
</feature>
<dbReference type="Gene3D" id="1.20.5.1300">
    <property type="match status" value="1"/>
</dbReference>
<dbReference type="EC" id="1.1.1.23" evidence="5"/>
<feature type="binding site" evidence="5">
    <location>
        <position position="418"/>
    </location>
    <ligand>
        <name>Zn(2+)</name>
        <dbReference type="ChEBI" id="CHEBI:29105"/>
    </ligand>
</feature>
<dbReference type="Proteomes" id="UP001497416">
    <property type="component" value="Unassembled WGS sequence"/>
</dbReference>
<dbReference type="InterPro" id="IPR022695">
    <property type="entry name" value="Histidinol_DH_monofunct"/>
</dbReference>
<evidence type="ECO:0000256" key="6">
    <source>
        <dbReference type="PIRNR" id="PIRNR000099"/>
    </source>
</evidence>
<keyword evidence="5" id="KW-0520">NAD</keyword>
<comment type="catalytic activity">
    <reaction evidence="5">
        <text>L-histidinol + 2 NAD(+) + H2O = L-histidine + 2 NADH + 3 H(+)</text>
        <dbReference type="Rhea" id="RHEA:20641"/>
        <dbReference type="ChEBI" id="CHEBI:15377"/>
        <dbReference type="ChEBI" id="CHEBI:15378"/>
        <dbReference type="ChEBI" id="CHEBI:57540"/>
        <dbReference type="ChEBI" id="CHEBI:57595"/>
        <dbReference type="ChEBI" id="CHEBI:57699"/>
        <dbReference type="ChEBI" id="CHEBI:57945"/>
        <dbReference type="EC" id="1.1.1.23"/>
    </reaction>
</comment>
<comment type="caution">
    <text evidence="9">The sequence shown here is derived from an EMBL/GenBank/DDBJ whole genome shotgun (WGS) entry which is preliminary data.</text>
</comment>
<evidence type="ECO:0000256" key="3">
    <source>
        <dbReference type="ARBA" id="ARBA00022833"/>
    </source>
</evidence>
<feature type="binding site" evidence="5">
    <location>
        <position position="258"/>
    </location>
    <ligand>
        <name>Zn(2+)</name>
        <dbReference type="ChEBI" id="CHEBI:29105"/>
    </ligand>
</feature>
<dbReference type="Pfam" id="PF00815">
    <property type="entry name" value="Histidinol_dh"/>
    <property type="match status" value="1"/>
</dbReference>
<evidence type="ECO:0000256" key="4">
    <source>
        <dbReference type="ARBA" id="ARBA00023002"/>
    </source>
</evidence>
<comment type="similarity">
    <text evidence="1 5 6 7">Belongs to the histidinol dehydrogenase family.</text>
</comment>
<feature type="active site" description="Proton acceptor" evidence="5">
    <location>
        <position position="326"/>
    </location>
</feature>
<evidence type="ECO:0000313" key="10">
    <source>
        <dbReference type="Proteomes" id="UP001497416"/>
    </source>
</evidence>
<comment type="pathway">
    <text evidence="5">Amino-acid biosynthesis; L-histidine biosynthesis; L-histidine from 5-phospho-alpha-D-ribose 1-diphosphate: step 9/9.</text>
</comment>
<evidence type="ECO:0000313" key="9">
    <source>
        <dbReference type="EMBL" id="CAL2085710.1"/>
    </source>
</evidence>
<dbReference type="PIRSF" id="PIRSF000099">
    <property type="entry name" value="Histidinol_dh"/>
    <property type="match status" value="1"/>
</dbReference>
<evidence type="ECO:0000256" key="1">
    <source>
        <dbReference type="ARBA" id="ARBA00010178"/>
    </source>
</evidence>
<evidence type="ECO:0000256" key="8">
    <source>
        <dbReference type="SAM" id="Coils"/>
    </source>
</evidence>
<dbReference type="InterPro" id="IPR001692">
    <property type="entry name" value="Histidinol_DH_CS"/>
</dbReference>
<keyword evidence="5" id="KW-0028">Amino-acid biosynthesis</keyword>
<proteinExistence type="inferred from homology"/>
<keyword evidence="8" id="KW-0175">Coiled coil</keyword>
<organism evidence="9 10">
    <name type="scientific">Tenacibaculum platacis</name>
    <dbReference type="NCBI Taxonomy" id="3137852"/>
    <lineage>
        <taxon>Bacteria</taxon>
        <taxon>Pseudomonadati</taxon>
        <taxon>Bacteroidota</taxon>
        <taxon>Flavobacteriia</taxon>
        <taxon>Flavobacteriales</taxon>
        <taxon>Flavobacteriaceae</taxon>
        <taxon>Tenacibaculum</taxon>
    </lineage>
</organism>
<evidence type="ECO:0000256" key="2">
    <source>
        <dbReference type="ARBA" id="ARBA00022723"/>
    </source>
</evidence>
<sequence>MAKMKVYTNPDKSTWNELCKRAQFDKSELNEIVTAILENVQQNKDQALYEYAEKFDNTKLSSLEVSQEEIDAAKNEVSQELKQAIEQAKNNIEVFHTSQKETPKVIETTKGVQCWRKSVGIEKVGLYIPGGTAPLFSTILMLAVPAKVAGCKEIVLCTPPNKEGKVNPVILYTANLVGVTKIFKVGGAQAVGAMTFGTETIPQVYKIFGPGNQFVTKAKELVQEYGVAIDMPAGPSEVLVIADETSNPSFVAADLLSQAEHGTDSQVILVSNNKERIGEIEIELEKQLNELPRKDIAEKALQNSRTVYFDSMEEGIDFSNEYAPEHLIIASEKAGDFIEKITNAGSVFLGNYSCESAGDYASGTNHTLPTYGYAKNYSGVSLDSFVKKITFQKLSKEGIKNIGNTIELMAEAEGLQAHKNAVTLRLKSLTDV</sequence>
<gene>
    <name evidence="5 9" type="primary">hisD</name>
    <name evidence="9" type="ORF">T190607A01A_20517</name>
</gene>
<comment type="cofactor">
    <cofactor evidence="5">
        <name>Zn(2+)</name>
        <dbReference type="ChEBI" id="CHEBI:29105"/>
    </cofactor>
    <text evidence="5">Binds 1 zinc ion per subunit.</text>
</comment>
<keyword evidence="5" id="KW-0368">Histidine biosynthesis</keyword>
<feature type="binding site" evidence="5">
    <location>
        <position position="359"/>
    </location>
    <ligand>
        <name>substrate</name>
    </ligand>
</feature>
<keyword evidence="3 5" id="KW-0862">Zinc</keyword>
<feature type="binding site" evidence="5">
    <location>
        <position position="413"/>
    </location>
    <ligand>
        <name>substrate</name>
    </ligand>
</feature>
<keyword evidence="4 5" id="KW-0560">Oxidoreductase</keyword>
<dbReference type="HAMAP" id="MF_01024">
    <property type="entry name" value="HisD"/>
    <property type="match status" value="1"/>
</dbReference>
<feature type="binding site" evidence="5">
    <location>
        <position position="326"/>
    </location>
    <ligand>
        <name>substrate</name>
    </ligand>
</feature>
<feature type="binding site" evidence="5">
    <location>
        <position position="359"/>
    </location>
    <ligand>
        <name>Zn(2+)</name>
        <dbReference type="ChEBI" id="CHEBI:29105"/>
    </ligand>
</feature>
<dbReference type="InterPro" id="IPR012131">
    <property type="entry name" value="Hstdl_DH"/>
</dbReference>
<evidence type="ECO:0000256" key="7">
    <source>
        <dbReference type="RuleBase" id="RU004175"/>
    </source>
</evidence>
<feature type="binding site" evidence="5">
    <location>
        <position position="212"/>
    </location>
    <ligand>
        <name>NAD(+)</name>
        <dbReference type="ChEBI" id="CHEBI:57540"/>
    </ligand>
</feature>
<feature type="binding site" evidence="5">
    <location>
        <position position="418"/>
    </location>
    <ligand>
        <name>substrate</name>
    </ligand>
</feature>
<feature type="binding site" evidence="5">
    <location>
        <position position="258"/>
    </location>
    <ligand>
        <name>substrate</name>
    </ligand>
</feature>
<dbReference type="PROSITE" id="PS00611">
    <property type="entry name" value="HISOL_DEHYDROGENASE"/>
    <property type="match status" value="1"/>
</dbReference>
<dbReference type="Gene3D" id="3.40.50.1980">
    <property type="entry name" value="Nitrogenase molybdenum iron protein domain"/>
    <property type="match status" value="2"/>
</dbReference>
<dbReference type="NCBIfam" id="TIGR00069">
    <property type="entry name" value="hisD"/>
    <property type="match status" value="1"/>
</dbReference>
<dbReference type="SUPFAM" id="SSF53720">
    <property type="entry name" value="ALDH-like"/>
    <property type="match status" value="1"/>
</dbReference>
<dbReference type="InterPro" id="IPR016161">
    <property type="entry name" value="Ald_DH/histidinol_DH"/>
</dbReference>
<keyword evidence="10" id="KW-1185">Reference proteome</keyword>
<dbReference type="PRINTS" id="PR00083">
    <property type="entry name" value="HOLDHDRGNASE"/>
</dbReference>
<accession>A0ABM9P0A7</accession>
<feature type="active site" description="Proton acceptor" evidence="5">
    <location>
        <position position="325"/>
    </location>
</feature>
<keyword evidence="2 5" id="KW-0479">Metal-binding</keyword>
<feature type="binding site" evidence="5">
    <location>
        <position position="261"/>
    </location>
    <ligand>
        <name>substrate</name>
    </ligand>
</feature>
<reference evidence="9 10" key="1">
    <citation type="submission" date="2024-05" db="EMBL/GenBank/DDBJ databases">
        <authorList>
            <person name="Duchaud E."/>
        </authorList>
    </citation>
    <scope>NUCLEOTIDE SEQUENCE [LARGE SCALE GENOMIC DNA]</scope>
    <source>
        <strain evidence="9">Ena-SAMPLE-TAB-13-05-2024-13:56:06:370-140302</strain>
    </source>
</reference>
<evidence type="ECO:0000256" key="5">
    <source>
        <dbReference type="HAMAP-Rule" id="MF_01024"/>
    </source>
</evidence>
<feature type="binding site" evidence="5">
    <location>
        <position position="261"/>
    </location>
    <ligand>
        <name>Zn(2+)</name>
        <dbReference type="ChEBI" id="CHEBI:29105"/>
    </ligand>
</feature>